<dbReference type="OrthoDB" id="9813771at2"/>
<dbReference type="Pfam" id="PF09186">
    <property type="entry name" value="DUF1949"/>
    <property type="match status" value="1"/>
</dbReference>
<reference evidence="5 6" key="1">
    <citation type="submission" date="2013-08" db="EMBL/GenBank/DDBJ databases">
        <authorList>
            <person name="Durkin A.S."/>
            <person name="Haft D.R."/>
            <person name="McCorrison J."/>
            <person name="Torralba M."/>
            <person name="Gillis M."/>
            <person name="Haft D.H."/>
            <person name="Methe B."/>
            <person name="Sutton G."/>
            <person name="Nelson K.E."/>
        </authorList>
    </citation>
    <scope>NUCLEOTIDE SEQUENCE [LARGE SCALE GENOMIC DNA]</scope>
    <source>
        <strain evidence="5 6">F0195</strain>
    </source>
</reference>
<dbReference type="SUPFAM" id="SSF54980">
    <property type="entry name" value="EF-G C-terminal domain-like"/>
    <property type="match status" value="1"/>
</dbReference>
<evidence type="ECO:0000259" key="3">
    <source>
        <dbReference type="Pfam" id="PF01205"/>
    </source>
</evidence>
<evidence type="ECO:0000313" key="6">
    <source>
        <dbReference type="Proteomes" id="UP000016638"/>
    </source>
</evidence>
<name>U2TQS6_9ACTN</name>
<dbReference type="PROSITE" id="PS00910">
    <property type="entry name" value="UPF0029"/>
    <property type="match status" value="1"/>
</dbReference>
<protein>
    <submittedName>
        <fullName evidence="5">YigZ family protein</fullName>
    </submittedName>
</protein>
<dbReference type="GO" id="GO:0005737">
    <property type="term" value="C:cytoplasm"/>
    <property type="evidence" value="ECO:0007669"/>
    <property type="project" value="TreeGrafter"/>
</dbReference>
<evidence type="ECO:0000256" key="1">
    <source>
        <dbReference type="ARBA" id="ARBA00007665"/>
    </source>
</evidence>
<gene>
    <name evidence="5" type="ORF">HMPREF1316_0369</name>
</gene>
<keyword evidence="6" id="KW-1185">Reference proteome</keyword>
<dbReference type="SUPFAM" id="SSF54211">
    <property type="entry name" value="Ribosomal protein S5 domain 2-like"/>
    <property type="match status" value="1"/>
</dbReference>
<dbReference type="InterPro" id="IPR020568">
    <property type="entry name" value="Ribosomal_Su5_D2-typ_SF"/>
</dbReference>
<dbReference type="Proteomes" id="UP000016638">
    <property type="component" value="Unassembled WGS sequence"/>
</dbReference>
<dbReference type="AlphaFoldDB" id="U2TQS6"/>
<feature type="region of interest" description="Disordered" evidence="2">
    <location>
        <begin position="56"/>
        <end position="79"/>
    </location>
</feature>
<dbReference type="eggNOG" id="COG1739">
    <property type="taxonomic scope" value="Bacteria"/>
</dbReference>
<evidence type="ECO:0000259" key="4">
    <source>
        <dbReference type="Pfam" id="PF09186"/>
    </source>
</evidence>
<dbReference type="InterPro" id="IPR036956">
    <property type="entry name" value="Impact_N_sf"/>
</dbReference>
<organism evidence="5 6">
    <name type="scientific">Olsenella profusa F0195</name>
    <dbReference type="NCBI Taxonomy" id="1125712"/>
    <lineage>
        <taxon>Bacteria</taxon>
        <taxon>Bacillati</taxon>
        <taxon>Actinomycetota</taxon>
        <taxon>Coriobacteriia</taxon>
        <taxon>Coriobacteriales</taxon>
        <taxon>Atopobiaceae</taxon>
        <taxon>Olsenella</taxon>
    </lineage>
</organism>
<dbReference type="Pfam" id="PF01205">
    <property type="entry name" value="Impact_N"/>
    <property type="match status" value="1"/>
</dbReference>
<accession>U2TQS6</accession>
<evidence type="ECO:0000256" key="2">
    <source>
        <dbReference type="SAM" id="MobiDB-lite"/>
    </source>
</evidence>
<dbReference type="InterPro" id="IPR001498">
    <property type="entry name" value="Impact_N"/>
</dbReference>
<dbReference type="InterPro" id="IPR023582">
    <property type="entry name" value="Impact"/>
</dbReference>
<comment type="caution">
    <text evidence="5">The sequence shown here is derived from an EMBL/GenBank/DDBJ whole genome shotgun (WGS) entry which is preliminary data.</text>
</comment>
<dbReference type="PATRIC" id="fig|1125712.3.peg.996"/>
<proteinExistence type="inferred from homology"/>
<dbReference type="InterPro" id="IPR020569">
    <property type="entry name" value="UPF0029_Impact_CS"/>
</dbReference>
<evidence type="ECO:0000313" key="5">
    <source>
        <dbReference type="EMBL" id="ERL08755.1"/>
    </source>
</evidence>
<feature type="domain" description="Impact N-terminal" evidence="3">
    <location>
        <begin position="21"/>
        <end position="124"/>
    </location>
</feature>
<dbReference type="EMBL" id="AWEZ01000043">
    <property type="protein sequence ID" value="ERL08755.1"/>
    <property type="molecule type" value="Genomic_DNA"/>
</dbReference>
<dbReference type="InterPro" id="IPR035647">
    <property type="entry name" value="EFG_III/V"/>
</dbReference>
<dbReference type="PANTHER" id="PTHR16301:SF20">
    <property type="entry name" value="IMPACT FAMILY MEMBER YIGZ"/>
    <property type="match status" value="1"/>
</dbReference>
<feature type="domain" description="UPF0029" evidence="4">
    <location>
        <begin position="145"/>
        <end position="199"/>
    </location>
</feature>
<dbReference type="InterPro" id="IPR015269">
    <property type="entry name" value="UPF0029_Impact_C"/>
</dbReference>
<dbReference type="GO" id="GO:0006446">
    <property type="term" value="P:regulation of translational initiation"/>
    <property type="evidence" value="ECO:0007669"/>
    <property type="project" value="TreeGrafter"/>
</dbReference>
<dbReference type="Gene3D" id="3.30.230.30">
    <property type="entry name" value="Impact, N-terminal domain"/>
    <property type="match status" value="1"/>
</dbReference>
<dbReference type="STRING" id="1125712.HMPREF1316_0369"/>
<dbReference type="RefSeq" id="WP_021725895.1">
    <property type="nucleotide sequence ID" value="NZ_AWEZ01000043.1"/>
</dbReference>
<dbReference type="Gene3D" id="3.30.70.240">
    <property type="match status" value="1"/>
</dbReference>
<comment type="similarity">
    <text evidence="1">Belongs to the IMPACT family.</text>
</comment>
<sequence>MRRSFDTIAVGVVARGEVEERRSRFIAHITHVEGEREARAFVDSVRSSHRDARHNVPAWALSDGRERRSDDGEPQGTAGQPILDVLHGADLADVCCVVTRYFGGTLLGSGGLARAYAAAVQRALEQARTEGSIVRMALVTRVTATVPYGAYGRVERLVATCGGRVRDTIFAEDVQMNCVFLSGTEEAFVSALAELSAGRDLCLVGEPAFGEF</sequence>
<dbReference type="PANTHER" id="PTHR16301">
    <property type="entry name" value="IMPACT-RELATED"/>
    <property type="match status" value="1"/>
</dbReference>